<dbReference type="Proteomes" id="UP000504640">
    <property type="component" value="Unplaced"/>
</dbReference>
<organism evidence="6 7">
    <name type="scientific">Sapajus apella</name>
    <name type="common">Brown-capped capuchin</name>
    <name type="synonym">Cebus apella</name>
    <dbReference type="NCBI Taxonomy" id="9515"/>
    <lineage>
        <taxon>Eukaryota</taxon>
        <taxon>Metazoa</taxon>
        <taxon>Chordata</taxon>
        <taxon>Craniata</taxon>
        <taxon>Vertebrata</taxon>
        <taxon>Euteleostomi</taxon>
        <taxon>Mammalia</taxon>
        <taxon>Eutheria</taxon>
        <taxon>Euarchontoglires</taxon>
        <taxon>Primates</taxon>
        <taxon>Haplorrhini</taxon>
        <taxon>Platyrrhini</taxon>
        <taxon>Cebidae</taxon>
        <taxon>Cebinae</taxon>
        <taxon>Sapajus</taxon>
    </lineage>
</organism>
<dbReference type="AlphaFoldDB" id="A0A6J3ESK9"/>
<evidence type="ECO:0000256" key="1">
    <source>
        <dbReference type="ARBA" id="ARBA00022723"/>
    </source>
</evidence>
<keyword evidence="3" id="KW-0106">Calcium</keyword>
<dbReference type="CTD" id="9478"/>
<dbReference type="GO" id="GO:0005509">
    <property type="term" value="F:calcium ion binding"/>
    <property type="evidence" value="ECO:0007669"/>
    <property type="project" value="InterPro"/>
</dbReference>
<evidence type="ECO:0000256" key="3">
    <source>
        <dbReference type="ARBA" id="ARBA00022837"/>
    </source>
</evidence>
<evidence type="ECO:0000256" key="4">
    <source>
        <dbReference type="SAM" id="MobiDB-lite"/>
    </source>
</evidence>
<keyword evidence="1" id="KW-0479">Metal-binding</keyword>
<feature type="domain" description="EF-hand" evidence="5">
    <location>
        <begin position="401"/>
        <end position="432"/>
    </location>
</feature>
<evidence type="ECO:0000313" key="6">
    <source>
        <dbReference type="Proteomes" id="UP000504640"/>
    </source>
</evidence>
<dbReference type="CDD" id="cd00051">
    <property type="entry name" value="EFh"/>
    <property type="match status" value="1"/>
</dbReference>
<dbReference type="GeneID" id="116525729"/>
<dbReference type="PROSITE" id="PS50222">
    <property type="entry name" value="EF_HAND_2"/>
    <property type="match status" value="3"/>
</dbReference>
<feature type="compositionally biased region" description="Low complexity" evidence="4">
    <location>
        <begin position="150"/>
        <end position="159"/>
    </location>
</feature>
<dbReference type="InterPro" id="IPR011992">
    <property type="entry name" value="EF-hand-dom_pair"/>
</dbReference>
<evidence type="ECO:0000313" key="7">
    <source>
        <dbReference type="RefSeq" id="XP_032097757.1"/>
    </source>
</evidence>
<dbReference type="Pfam" id="PF13499">
    <property type="entry name" value="EF-hand_7"/>
    <property type="match status" value="2"/>
</dbReference>
<dbReference type="InterPro" id="IPR002048">
    <property type="entry name" value="EF_hand_dom"/>
</dbReference>
<name>A0A6J3ESK9_SAPAP</name>
<keyword evidence="6" id="KW-1185">Reference proteome</keyword>
<dbReference type="InterPro" id="IPR043582">
    <property type="entry name" value="CaBP1/2/4/5"/>
</dbReference>
<dbReference type="FunFam" id="1.10.238.10:FF:000037">
    <property type="entry name" value="calcium-binding protein 1 isoform X2"/>
    <property type="match status" value="1"/>
</dbReference>
<feature type="domain" description="EF-hand" evidence="5">
    <location>
        <begin position="287"/>
        <end position="322"/>
    </location>
</feature>
<protein>
    <submittedName>
        <fullName evidence="7">Calcium-binding protein 1 isoform X1</fullName>
    </submittedName>
</protein>
<dbReference type="SMART" id="SM00054">
    <property type="entry name" value="EFh"/>
    <property type="match status" value="3"/>
</dbReference>
<dbReference type="GO" id="GO:0005246">
    <property type="term" value="F:calcium channel regulator activity"/>
    <property type="evidence" value="ECO:0007669"/>
    <property type="project" value="TreeGrafter"/>
</dbReference>
<dbReference type="SUPFAM" id="SSF47473">
    <property type="entry name" value="EF-hand"/>
    <property type="match status" value="1"/>
</dbReference>
<dbReference type="PANTHER" id="PTHR45917">
    <property type="entry name" value="CALCIUM-BINDING PROTEIN 1-RELATED"/>
    <property type="match status" value="1"/>
</dbReference>
<dbReference type="PROSITE" id="PS00018">
    <property type="entry name" value="EF_HAND_1"/>
    <property type="match status" value="3"/>
</dbReference>
<dbReference type="InterPro" id="IPR018247">
    <property type="entry name" value="EF_Hand_1_Ca_BS"/>
</dbReference>
<dbReference type="Gene3D" id="1.10.238.10">
    <property type="entry name" value="EF-hand"/>
    <property type="match status" value="2"/>
</dbReference>
<dbReference type="PANTHER" id="PTHR45917:SF1">
    <property type="entry name" value="CALCIUM-BINDING PROTEIN 1"/>
    <property type="match status" value="1"/>
</dbReference>
<feature type="domain" description="EF-hand" evidence="5">
    <location>
        <begin position="364"/>
        <end position="399"/>
    </location>
</feature>
<dbReference type="RefSeq" id="XP_032097757.1">
    <property type="nucleotide sequence ID" value="XM_032241866.1"/>
</dbReference>
<evidence type="ECO:0000259" key="5">
    <source>
        <dbReference type="PROSITE" id="PS50222"/>
    </source>
</evidence>
<feature type="region of interest" description="Disordered" evidence="4">
    <location>
        <begin position="1"/>
        <end position="199"/>
    </location>
</feature>
<proteinExistence type="predicted"/>
<evidence type="ECO:0000256" key="2">
    <source>
        <dbReference type="ARBA" id="ARBA00022737"/>
    </source>
</evidence>
<dbReference type="GO" id="GO:0005737">
    <property type="term" value="C:cytoplasm"/>
    <property type="evidence" value="ECO:0007669"/>
    <property type="project" value="TreeGrafter"/>
</dbReference>
<accession>A0A6J3ESK9</accession>
<keyword evidence="2" id="KW-0677">Repeat</keyword>
<sequence>MGGGDGAAFKRPGDGARLQHVLGLGSRRAPHSLPAGGPAPRRTAPPPPGHASAGPAVMSSHIAKSESKTSLLKAAAAAAAAASGGSRAPRHGPARDPGLPSRRLPGSCPGTPQSSGDPSSRRPLCRPVPRGEGAWGSPRLPQAHCRPREALPAAASRPSPSSPLPPARRRDGEERGLSPALGPRGSLRAPGRGDSVPAAASEADPFLHRLHPMLSSAFGQMLQEEQTSYMVVQTSEEGLAADAELPGPLLTLAQNCAVMHNLLGPACIFLRKGFAENRQPDRSLRPEEIEELREAFREFDKDKDGYINCRDLGNCMRTMGYMPTEMELIELSQQINMNLGGHVDFDDFVELMGPKLLAETADMIGVKELRDAFREFDTNGDGEISTSELREAMRKLLGHQVGHRDIEEIIRDVDLNGDGRVDFEEFVRMMSR</sequence>
<gene>
    <name evidence="7" type="primary">CABP1</name>
</gene>
<reference evidence="7" key="1">
    <citation type="submission" date="2025-08" db="UniProtKB">
        <authorList>
            <consortium name="RefSeq"/>
        </authorList>
    </citation>
    <scope>IDENTIFICATION</scope>
    <source>
        <tissue evidence="7">Blood</tissue>
    </source>
</reference>
<dbReference type="FunFam" id="1.10.238.10:FF:000069">
    <property type="entry name" value="calcium-binding protein 1 isoform X1"/>
    <property type="match status" value="1"/>
</dbReference>